<dbReference type="KEGG" id="thao:NI17_011380"/>
<dbReference type="EMBL" id="CP063196">
    <property type="protein sequence ID" value="UOE21641.1"/>
    <property type="molecule type" value="Genomic_DNA"/>
</dbReference>
<keyword evidence="2" id="KW-1185">Reference proteome</keyword>
<reference evidence="1" key="1">
    <citation type="submission" date="2020-10" db="EMBL/GenBank/DDBJ databases">
        <title>De novo genome project of the cellulose decomposer Thermobifida halotolerans type strain.</title>
        <authorList>
            <person name="Nagy I."/>
            <person name="Horvath B."/>
            <person name="Kukolya J."/>
            <person name="Nagy I."/>
            <person name="Orsini M."/>
        </authorList>
    </citation>
    <scope>NUCLEOTIDE SEQUENCE</scope>
    <source>
        <strain evidence="1">DSM 44931</strain>
    </source>
</reference>
<gene>
    <name evidence="1" type="ORF">NI17_011380</name>
</gene>
<dbReference type="Proteomes" id="UP000265719">
    <property type="component" value="Chromosome"/>
</dbReference>
<name>A0A399G9P8_9ACTN</name>
<organism evidence="1 2">
    <name type="scientific">Thermobifida halotolerans</name>
    <dbReference type="NCBI Taxonomy" id="483545"/>
    <lineage>
        <taxon>Bacteria</taxon>
        <taxon>Bacillati</taxon>
        <taxon>Actinomycetota</taxon>
        <taxon>Actinomycetes</taxon>
        <taxon>Streptosporangiales</taxon>
        <taxon>Nocardiopsidaceae</taxon>
        <taxon>Thermobifida</taxon>
    </lineage>
</organism>
<accession>A0A399G9P8</accession>
<evidence type="ECO:0000313" key="2">
    <source>
        <dbReference type="Proteomes" id="UP000265719"/>
    </source>
</evidence>
<proteinExistence type="predicted"/>
<evidence type="ECO:0000313" key="1">
    <source>
        <dbReference type="EMBL" id="UOE21641.1"/>
    </source>
</evidence>
<dbReference type="AlphaFoldDB" id="A0A399G9P8"/>
<sequence length="150" mass="16228">MTGYVGYDPLDPQIRFMEELEAARHREFRREMDTFFWVVIGIPLFVLGMVARGVLAGAGTLAELLAWLASDSLLAPLFPAPGDSLARGVLSVLTLLLLIPGPVFGLAALLRGTRLAVLRWALVPLWIALTVLTPLVAVSQLVAEIGRLPS</sequence>
<dbReference type="RefSeq" id="WP_068690738.1">
    <property type="nucleotide sequence ID" value="NZ_CP063196.1"/>
</dbReference>
<protein>
    <submittedName>
        <fullName evidence="1">Uncharacterized protein</fullName>
    </submittedName>
</protein>